<feature type="repeat" description="ANK" evidence="2">
    <location>
        <begin position="52"/>
        <end position="85"/>
    </location>
</feature>
<feature type="domain" description="BTB" evidence="5">
    <location>
        <begin position="559"/>
        <end position="650"/>
    </location>
</feature>
<feature type="compositionally biased region" description="Polar residues" evidence="4">
    <location>
        <begin position="995"/>
        <end position="1005"/>
    </location>
</feature>
<feature type="region of interest" description="Disordered" evidence="4">
    <location>
        <begin position="588"/>
        <end position="616"/>
    </location>
</feature>
<dbReference type="SUPFAM" id="SSF54695">
    <property type="entry name" value="POZ domain"/>
    <property type="match status" value="2"/>
</dbReference>
<dbReference type="SMART" id="SM00225">
    <property type="entry name" value="BTB"/>
    <property type="match status" value="2"/>
</dbReference>
<feature type="domain" description="BTB" evidence="5">
    <location>
        <begin position="769"/>
        <end position="837"/>
    </location>
</feature>
<protein>
    <recommendedName>
        <fullName evidence="5">BTB domain-containing protein</fullName>
    </recommendedName>
</protein>
<gene>
    <name evidence="6" type="ORF">AAFF_G00162970</name>
</gene>
<dbReference type="InterPro" id="IPR051625">
    <property type="entry name" value="Signaling_Regulatory_Domain"/>
</dbReference>
<accession>A0AAD7SZ62</accession>
<dbReference type="Pfam" id="PF00651">
    <property type="entry name" value="BTB"/>
    <property type="match status" value="2"/>
</dbReference>
<feature type="compositionally biased region" description="Basic and acidic residues" evidence="4">
    <location>
        <begin position="1053"/>
        <end position="1062"/>
    </location>
</feature>
<evidence type="ECO:0000256" key="3">
    <source>
        <dbReference type="PROSITE-ProRule" id="PRU00235"/>
    </source>
</evidence>
<dbReference type="Gene3D" id="2.130.10.30">
    <property type="entry name" value="Regulator of chromosome condensation 1/beta-lactamase-inhibitor protein II"/>
    <property type="match status" value="1"/>
</dbReference>
<dbReference type="EMBL" id="JAINUG010000022">
    <property type="protein sequence ID" value="KAJ8411489.1"/>
    <property type="molecule type" value="Genomic_DNA"/>
</dbReference>
<feature type="compositionally biased region" description="Basic and acidic residues" evidence="4">
    <location>
        <begin position="952"/>
        <end position="978"/>
    </location>
</feature>
<feature type="compositionally biased region" description="Low complexity" evidence="4">
    <location>
        <begin position="1107"/>
        <end position="1116"/>
    </location>
</feature>
<dbReference type="InterPro" id="IPR000408">
    <property type="entry name" value="Reg_chr_condens"/>
</dbReference>
<dbReference type="GO" id="GO:0005654">
    <property type="term" value="C:nucleoplasm"/>
    <property type="evidence" value="ECO:0007669"/>
    <property type="project" value="TreeGrafter"/>
</dbReference>
<dbReference type="CDD" id="cd18500">
    <property type="entry name" value="BACK_IBtk"/>
    <property type="match status" value="1"/>
</dbReference>
<feature type="repeat" description="ANK" evidence="2">
    <location>
        <begin position="87"/>
        <end position="119"/>
    </location>
</feature>
<dbReference type="PRINTS" id="PR00633">
    <property type="entry name" value="RCCNDNSATION"/>
</dbReference>
<dbReference type="SUPFAM" id="SSF48403">
    <property type="entry name" value="Ankyrin repeat"/>
    <property type="match status" value="1"/>
</dbReference>
<dbReference type="PROSITE" id="PS50097">
    <property type="entry name" value="BTB"/>
    <property type="match status" value="2"/>
</dbReference>
<evidence type="ECO:0000313" key="7">
    <source>
        <dbReference type="Proteomes" id="UP001221898"/>
    </source>
</evidence>
<dbReference type="CDD" id="cd18301">
    <property type="entry name" value="BTB1_POZ_IBtk"/>
    <property type="match status" value="1"/>
</dbReference>
<evidence type="ECO:0000313" key="6">
    <source>
        <dbReference type="EMBL" id="KAJ8411489.1"/>
    </source>
</evidence>
<dbReference type="Proteomes" id="UP001221898">
    <property type="component" value="Unassembled WGS sequence"/>
</dbReference>
<reference evidence="6" key="1">
    <citation type="journal article" date="2023" name="Science">
        <title>Genome structures resolve the early diversification of teleost fishes.</title>
        <authorList>
            <person name="Parey E."/>
            <person name="Louis A."/>
            <person name="Montfort J."/>
            <person name="Bouchez O."/>
            <person name="Roques C."/>
            <person name="Iampietro C."/>
            <person name="Lluch J."/>
            <person name="Castinel A."/>
            <person name="Donnadieu C."/>
            <person name="Desvignes T."/>
            <person name="Floi Bucao C."/>
            <person name="Jouanno E."/>
            <person name="Wen M."/>
            <person name="Mejri S."/>
            <person name="Dirks R."/>
            <person name="Jansen H."/>
            <person name="Henkel C."/>
            <person name="Chen W.J."/>
            <person name="Zahm M."/>
            <person name="Cabau C."/>
            <person name="Klopp C."/>
            <person name="Thompson A.W."/>
            <person name="Robinson-Rechavi M."/>
            <person name="Braasch I."/>
            <person name="Lecointre G."/>
            <person name="Bobe J."/>
            <person name="Postlethwait J.H."/>
            <person name="Berthelot C."/>
            <person name="Roest Crollius H."/>
            <person name="Guiguen Y."/>
        </authorList>
    </citation>
    <scope>NUCLEOTIDE SEQUENCE</scope>
    <source>
        <strain evidence="6">NC1722</strain>
    </source>
</reference>
<dbReference type="FunFam" id="2.130.10.30:FF:000011">
    <property type="entry name" value="inhibitor of Bruton tyrosine kinase isoform X2"/>
    <property type="match status" value="1"/>
</dbReference>
<feature type="region of interest" description="Disordered" evidence="4">
    <location>
        <begin position="694"/>
        <end position="716"/>
    </location>
</feature>
<dbReference type="PROSITE" id="PS50088">
    <property type="entry name" value="ANK_REPEAT"/>
    <property type="match status" value="2"/>
</dbReference>
<keyword evidence="7" id="KW-1185">Reference proteome</keyword>
<dbReference type="Gene3D" id="3.30.710.10">
    <property type="entry name" value="Potassium Channel Kv1.1, Chain A"/>
    <property type="match status" value="2"/>
</dbReference>
<dbReference type="InterPro" id="IPR009091">
    <property type="entry name" value="RCC1/BLIP-II"/>
</dbReference>
<name>A0AAD7SZ62_9TELE</name>
<dbReference type="PANTHER" id="PTHR22872:SF2">
    <property type="entry name" value="INHIBITOR OF BRUTON TYROSINE KINASE"/>
    <property type="match status" value="1"/>
</dbReference>
<dbReference type="PROSITE" id="PS50297">
    <property type="entry name" value="ANK_REP_REGION"/>
    <property type="match status" value="1"/>
</dbReference>
<feature type="repeat" description="RCC1" evidence="3">
    <location>
        <begin position="248"/>
        <end position="302"/>
    </location>
</feature>
<sequence>MSSSSSPDCTPKCRSLAHADEVLAALTAGSEGRLRAFLVSHCHNAPSLRDGHGRTALHLAASLGRRPLLEWMLDCKGADLLVKDKESGWTAVHRSAFYGHIHCLVPLVKRGGSLSTHDKEGLTALDLTMKDRPAHVLFRNSDPTEVYTWGNNTNFSLGHGNQESRHHPEIVDLFARTGVYVKQVVLCKFHSVFLSQKGRVFTCGHGQGGRLGHGDEQTYLVPRMVEGLQRCSQVAAAKDHTVVLTEEGYVYTFGLNAFHQLGLVPPPASTCQPKQVSSKCLKGRTVIGVAAGSFHTVLWTREAVYTMGLNGGQLGYLQDPNGVKCVTAPRQVSALHHKDVTIAMAAASNGATVCVTEKGDVYLLTDYQCKKLASRQLNIKKVVVSGGSLDHRVAPQVLNEAGGEKVSILALDQAGRVFSWKVAGSSVKQCRWAYGRQVFMADVALSKNHMMFVTQEGEGFSGQWLSEHKRSGDKNDTGGSVELTGHSEISGSYERIHLERLPHVHRAVSITMDSKGRNFGVLQSDPKTSLFEVPTISPSTFSQHFLELLTSADETDSIHDITLQAGGRAFSAHKYILSARSDFFRRQLYPSSERGGEDEEEEEEEEEGEEGVSRSKDAAGCDLLTLEKVPADALEQVLRFLYTDSCELLVHGSRAPAPAPSLAPPSTPPRGLSLPEALRGRSALEVYRSLPQTYSGKGAKTSKKSKGGGASDGGANPVKTLQGVAKKLGVGSLAARLDGVKYENGKINVIHKKTGSKPKFQQKKYSYLCDVTLKSEEGVEFACHKCVLCARLEYFNSMLGNSWIEATSCTALEMATSAAILQVILDYVYTDESPTVRECENVEFVCSVLVVADQLLIPRLKEMCEVAITENLTLKNAAELLEFSVMYNAEQLKLSCQQFIGLNLAALLESRALDVLSDTVLQELSLAYRSMIPAMQKRVITPSPDAPDLSAYEDKDWDSTLGTKDDNELDPTSREMLLKKAKIKAKRKPRRRSDSSGGYTLSDIIQSPPPSALVKVGKTGSLESLQELLTSDSEGSYAGVGSPRDLHSPVFQERTELEEKTRTLALRSPPQTPPAGGQGPARPPPVVLLRSIMETEASSSQTLGATPKSPGSSGKPSPFPAKLSQKQRKMIAMATKEAEGLVVKSPSVVTPSKNAKAWATPLQSPPSSQSFRDLLEEEERRVTTAQASVIGPARSSAAPVVGPVSPVCAARKVTFKSAEQNDLEKPAGPWVLAAVGSPPTGSMVTFASIVEEERQQEAALIRSREKPLALIQIEERAIQDLLVHYRAAGNPDELIVVERASQGPIAAPMWNKH</sequence>
<dbReference type="PANTHER" id="PTHR22872">
    <property type="entry name" value="BTK-BINDING PROTEIN-RELATED"/>
    <property type="match status" value="1"/>
</dbReference>
<dbReference type="GO" id="GO:0005737">
    <property type="term" value="C:cytoplasm"/>
    <property type="evidence" value="ECO:0007669"/>
    <property type="project" value="TreeGrafter"/>
</dbReference>
<dbReference type="SMART" id="SM00248">
    <property type="entry name" value="ANK"/>
    <property type="match status" value="2"/>
</dbReference>
<proteinExistence type="predicted"/>
<comment type="caution">
    <text evidence="6">The sequence shown here is derived from an EMBL/GenBank/DDBJ whole genome shotgun (WGS) entry which is preliminary data.</text>
</comment>
<dbReference type="FunFam" id="3.30.710.10:FF:000105">
    <property type="entry name" value="inhibitor of Bruton tyrosine kinase isoform X1"/>
    <property type="match status" value="1"/>
</dbReference>
<dbReference type="SUPFAM" id="SSF50985">
    <property type="entry name" value="RCC1/BLIP-II"/>
    <property type="match status" value="1"/>
</dbReference>
<dbReference type="InterPro" id="IPR011333">
    <property type="entry name" value="SKP1/BTB/POZ_sf"/>
</dbReference>
<dbReference type="GO" id="GO:0030292">
    <property type="term" value="F:protein tyrosine kinase inhibitor activity"/>
    <property type="evidence" value="ECO:0007669"/>
    <property type="project" value="TreeGrafter"/>
</dbReference>
<feature type="repeat" description="RCC1" evidence="3">
    <location>
        <begin position="144"/>
        <end position="197"/>
    </location>
</feature>
<keyword evidence="1" id="KW-0677">Repeat</keyword>
<evidence type="ECO:0000256" key="1">
    <source>
        <dbReference type="ARBA" id="ARBA00022737"/>
    </source>
</evidence>
<keyword evidence="2" id="KW-0040">ANK repeat</keyword>
<dbReference type="PROSITE" id="PS50012">
    <property type="entry name" value="RCC1_3"/>
    <property type="match status" value="3"/>
</dbReference>
<evidence type="ECO:0000256" key="4">
    <source>
        <dbReference type="SAM" id="MobiDB-lite"/>
    </source>
</evidence>
<feature type="compositionally biased region" description="Basic residues" evidence="4">
    <location>
        <begin position="979"/>
        <end position="991"/>
    </location>
</feature>
<dbReference type="Pfam" id="PF12796">
    <property type="entry name" value="Ank_2"/>
    <property type="match status" value="1"/>
</dbReference>
<dbReference type="CDD" id="cd18302">
    <property type="entry name" value="BTB2_POZ_IBtk"/>
    <property type="match status" value="1"/>
</dbReference>
<evidence type="ECO:0000256" key="2">
    <source>
        <dbReference type="PROSITE-ProRule" id="PRU00023"/>
    </source>
</evidence>
<feature type="compositionally biased region" description="Acidic residues" evidence="4">
    <location>
        <begin position="596"/>
        <end position="610"/>
    </location>
</feature>
<dbReference type="Gene3D" id="1.25.40.20">
    <property type="entry name" value="Ankyrin repeat-containing domain"/>
    <property type="match status" value="1"/>
</dbReference>
<dbReference type="GO" id="GO:0019901">
    <property type="term" value="F:protein kinase binding"/>
    <property type="evidence" value="ECO:0007669"/>
    <property type="project" value="TreeGrafter"/>
</dbReference>
<dbReference type="InterPro" id="IPR002110">
    <property type="entry name" value="Ankyrin_rpt"/>
</dbReference>
<evidence type="ECO:0000259" key="5">
    <source>
        <dbReference type="PROSITE" id="PS50097"/>
    </source>
</evidence>
<organism evidence="6 7">
    <name type="scientific">Aldrovandia affinis</name>
    <dbReference type="NCBI Taxonomy" id="143900"/>
    <lineage>
        <taxon>Eukaryota</taxon>
        <taxon>Metazoa</taxon>
        <taxon>Chordata</taxon>
        <taxon>Craniata</taxon>
        <taxon>Vertebrata</taxon>
        <taxon>Euteleostomi</taxon>
        <taxon>Actinopterygii</taxon>
        <taxon>Neopterygii</taxon>
        <taxon>Teleostei</taxon>
        <taxon>Notacanthiformes</taxon>
        <taxon>Halosauridae</taxon>
        <taxon>Aldrovandia</taxon>
    </lineage>
</organism>
<dbReference type="Pfam" id="PF00415">
    <property type="entry name" value="RCC1"/>
    <property type="match status" value="3"/>
</dbReference>
<dbReference type="InterPro" id="IPR000210">
    <property type="entry name" value="BTB/POZ_dom"/>
</dbReference>
<feature type="repeat" description="RCC1" evidence="3">
    <location>
        <begin position="198"/>
        <end position="247"/>
    </location>
</feature>
<feature type="region of interest" description="Disordered" evidence="4">
    <location>
        <begin position="1033"/>
        <end position="1130"/>
    </location>
</feature>
<dbReference type="InterPro" id="IPR036770">
    <property type="entry name" value="Ankyrin_rpt-contain_sf"/>
</dbReference>
<feature type="region of interest" description="Disordered" evidence="4">
    <location>
        <begin position="943"/>
        <end position="1015"/>
    </location>
</feature>